<dbReference type="AlphaFoldDB" id="A0A6G1C7G6"/>
<evidence type="ECO:0000256" key="5">
    <source>
        <dbReference type="ARBA" id="ARBA00022821"/>
    </source>
</evidence>
<gene>
    <name evidence="7" type="ORF">E2562_019630</name>
</gene>
<dbReference type="GO" id="GO:0000166">
    <property type="term" value="F:nucleotide binding"/>
    <property type="evidence" value="ECO:0007669"/>
    <property type="project" value="UniProtKB-KW"/>
</dbReference>
<keyword evidence="2" id="KW-0433">Leucine-rich repeat</keyword>
<keyword evidence="3" id="KW-0677">Repeat</keyword>
<dbReference type="Gene3D" id="1.20.5.4130">
    <property type="match status" value="1"/>
</dbReference>
<sequence>MVLMISTEARRMKEWFNAPLRTDRYREHAKPLKMEVAIDTARWVVDKALSPLSGGLLETWAASSELGVNIDAIKMELLYAKGMLENVQGREFRSQALKELLQKLQQLAFDADDVLDELDYFRIHDELKGTYETADMDDASCFRGILVNSRHTAKAVCKPLLPNPGRDRTDEVAMHEFDRVRISTRMKHIVEQLQPICAKVSVILNMEMLGSSNSNTQDIATSQRTTISESVEAKLYGRNKMKNQINGTFRDPIKFMTENKMFLMFFGLMTISKSYASEDMEAIVAHLGLVANFQ</sequence>
<evidence type="ECO:0000313" key="8">
    <source>
        <dbReference type="Proteomes" id="UP000479710"/>
    </source>
</evidence>
<evidence type="ECO:0000313" key="7">
    <source>
        <dbReference type="EMBL" id="KAF0896132.1"/>
    </source>
</evidence>
<dbReference type="InterPro" id="IPR041118">
    <property type="entry name" value="Rx_N"/>
</dbReference>
<keyword evidence="4" id="KW-0547">Nucleotide-binding</keyword>
<dbReference type="EMBL" id="SPHZ02000010">
    <property type="protein sequence ID" value="KAF0896132.1"/>
    <property type="molecule type" value="Genomic_DNA"/>
</dbReference>
<evidence type="ECO:0000256" key="2">
    <source>
        <dbReference type="ARBA" id="ARBA00022614"/>
    </source>
</evidence>
<feature type="domain" description="Disease resistance N-terminal" evidence="6">
    <location>
        <begin position="45"/>
        <end position="125"/>
    </location>
</feature>
<dbReference type="Proteomes" id="UP000479710">
    <property type="component" value="Unassembled WGS sequence"/>
</dbReference>
<comment type="similarity">
    <text evidence="1">Belongs to the disease resistance NB-LRR family.</text>
</comment>
<evidence type="ECO:0000256" key="3">
    <source>
        <dbReference type="ARBA" id="ARBA00022737"/>
    </source>
</evidence>
<evidence type="ECO:0000256" key="4">
    <source>
        <dbReference type="ARBA" id="ARBA00022741"/>
    </source>
</evidence>
<dbReference type="GO" id="GO:0006952">
    <property type="term" value="P:defense response"/>
    <property type="evidence" value="ECO:0007669"/>
    <property type="project" value="UniProtKB-KW"/>
</dbReference>
<evidence type="ECO:0000259" key="6">
    <source>
        <dbReference type="Pfam" id="PF18052"/>
    </source>
</evidence>
<dbReference type="OrthoDB" id="693720at2759"/>
<comment type="caution">
    <text evidence="7">The sequence shown here is derived from an EMBL/GenBank/DDBJ whole genome shotgun (WGS) entry which is preliminary data.</text>
</comment>
<protein>
    <recommendedName>
        <fullName evidence="6">Disease resistance N-terminal domain-containing protein</fullName>
    </recommendedName>
</protein>
<keyword evidence="5" id="KW-0611">Plant defense</keyword>
<reference evidence="7 8" key="1">
    <citation type="submission" date="2019-11" db="EMBL/GenBank/DDBJ databases">
        <title>Whole genome sequence of Oryza granulata.</title>
        <authorList>
            <person name="Li W."/>
        </authorList>
    </citation>
    <scope>NUCLEOTIDE SEQUENCE [LARGE SCALE GENOMIC DNA]</scope>
    <source>
        <strain evidence="8">cv. Menghai</strain>
        <tissue evidence="7">Leaf</tissue>
    </source>
</reference>
<dbReference type="Pfam" id="PF18052">
    <property type="entry name" value="Rx_N"/>
    <property type="match status" value="1"/>
</dbReference>
<evidence type="ECO:0000256" key="1">
    <source>
        <dbReference type="ARBA" id="ARBA00008894"/>
    </source>
</evidence>
<name>A0A6G1C7G6_9ORYZ</name>
<organism evidence="7 8">
    <name type="scientific">Oryza meyeriana var. granulata</name>
    <dbReference type="NCBI Taxonomy" id="110450"/>
    <lineage>
        <taxon>Eukaryota</taxon>
        <taxon>Viridiplantae</taxon>
        <taxon>Streptophyta</taxon>
        <taxon>Embryophyta</taxon>
        <taxon>Tracheophyta</taxon>
        <taxon>Spermatophyta</taxon>
        <taxon>Magnoliopsida</taxon>
        <taxon>Liliopsida</taxon>
        <taxon>Poales</taxon>
        <taxon>Poaceae</taxon>
        <taxon>BOP clade</taxon>
        <taxon>Oryzoideae</taxon>
        <taxon>Oryzeae</taxon>
        <taxon>Oryzinae</taxon>
        <taxon>Oryza</taxon>
        <taxon>Oryza meyeriana</taxon>
    </lineage>
</organism>
<proteinExistence type="inferred from homology"/>
<keyword evidence="8" id="KW-1185">Reference proteome</keyword>
<accession>A0A6G1C7G6</accession>